<dbReference type="EMBL" id="UYYF01002154">
    <property type="protein sequence ID" value="VDN00313.1"/>
    <property type="molecule type" value="Genomic_DNA"/>
</dbReference>
<dbReference type="Proteomes" id="UP000276776">
    <property type="component" value="Unassembled WGS sequence"/>
</dbReference>
<feature type="chain" id="PRO_5043126349" evidence="2">
    <location>
        <begin position="24"/>
        <end position="69"/>
    </location>
</feature>
<reference evidence="3 4" key="2">
    <citation type="submission" date="2018-11" db="EMBL/GenBank/DDBJ databases">
        <authorList>
            <consortium name="Pathogen Informatics"/>
        </authorList>
    </citation>
    <scope>NUCLEOTIDE SEQUENCE [LARGE SCALE GENOMIC DNA]</scope>
</reference>
<sequence>MCRSTIIVAFVSCISLKLPLTESTKDETNQKEALNFSTALRIQDDIQPLHSNESSHTAEQKLLKAGNST</sequence>
<name>A0A0N5CTV6_THECL</name>
<evidence type="ECO:0000256" key="1">
    <source>
        <dbReference type="SAM" id="MobiDB-lite"/>
    </source>
</evidence>
<evidence type="ECO:0000313" key="5">
    <source>
        <dbReference type="WBParaSite" id="TCLT_0000366801-mRNA-1"/>
    </source>
</evidence>
<protein>
    <submittedName>
        <fullName evidence="5">Secreted protein</fullName>
    </submittedName>
</protein>
<evidence type="ECO:0000313" key="3">
    <source>
        <dbReference type="EMBL" id="VDN00313.1"/>
    </source>
</evidence>
<evidence type="ECO:0000256" key="2">
    <source>
        <dbReference type="SAM" id="SignalP"/>
    </source>
</evidence>
<evidence type="ECO:0000313" key="4">
    <source>
        <dbReference type="Proteomes" id="UP000276776"/>
    </source>
</evidence>
<organism evidence="5">
    <name type="scientific">Thelazia callipaeda</name>
    <name type="common">Oriental eyeworm</name>
    <name type="synonym">Parasitic nematode</name>
    <dbReference type="NCBI Taxonomy" id="103827"/>
    <lineage>
        <taxon>Eukaryota</taxon>
        <taxon>Metazoa</taxon>
        <taxon>Ecdysozoa</taxon>
        <taxon>Nematoda</taxon>
        <taxon>Chromadorea</taxon>
        <taxon>Rhabditida</taxon>
        <taxon>Spirurina</taxon>
        <taxon>Spiruromorpha</taxon>
        <taxon>Thelazioidea</taxon>
        <taxon>Thelaziidae</taxon>
        <taxon>Thelazia</taxon>
    </lineage>
</organism>
<feature type="region of interest" description="Disordered" evidence="1">
    <location>
        <begin position="49"/>
        <end position="69"/>
    </location>
</feature>
<reference evidence="5" key="1">
    <citation type="submission" date="2017-02" db="UniProtKB">
        <authorList>
            <consortium name="WormBaseParasite"/>
        </authorList>
    </citation>
    <scope>IDENTIFICATION</scope>
</reference>
<proteinExistence type="predicted"/>
<keyword evidence="2" id="KW-0732">Signal</keyword>
<gene>
    <name evidence="3" type="ORF">TCLT_LOCUS3657</name>
</gene>
<feature type="signal peptide" evidence="2">
    <location>
        <begin position="1"/>
        <end position="23"/>
    </location>
</feature>
<accession>A0A0N5CTV6</accession>
<keyword evidence="4" id="KW-1185">Reference proteome</keyword>
<dbReference type="AlphaFoldDB" id="A0A0N5CTV6"/>
<dbReference type="WBParaSite" id="TCLT_0000366801-mRNA-1">
    <property type="protein sequence ID" value="TCLT_0000366801-mRNA-1"/>
    <property type="gene ID" value="TCLT_0000366801"/>
</dbReference>